<gene>
    <name evidence="2" type="ORF">QWJ08_03440</name>
</gene>
<dbReference type="RefSeq" id="WP_289960693.1">
    <property type="nucleotide sequence ID" value="NZ_JAUEOZ010000001.1"/>
</dbReference>
<keyword evidence="3" id="KW-1185">Reference proteome</keyword>
<accession>A0ABT7XXG3</accession>
<sequence>MKSEQFENLNTGISELSHQIEAMGHRMDAMGHRMDAMEKHIDQRLDKQEQEMLTHFLITFFLIILGFGVGTYALNSAVFDIAILNT</sequence>
<evidence type="ECO:0000313" key="3">
    <source>
        <dbReference type="Proteomes" id="UP001169719"/>
    </source>
</evidence>
<dbReference type="Proteomes" id="UP001169719">
    <property type="component" value="Unassembled WGS sequence"/>
</dbReference>
<evidence type="ECO:0000313" key="2">
    <source>
        <dbReference type="EMBL" id="MDN2480452.1"/>
    </source>
</evidence>
<protein>
    <recommendedName>
        <fullName evidence="4">t-SNARE coiled-coil homology domain-containing protein</fullName>
    </recommendedName>
</protein>
<evidence type="ECO:0008006" key="4">
    <source>
        <dbReference type="Google" id="ProtNLM"/>
    </source>
</evidence>
<evidence type="ECO:0000256" key="1">
    <source>
        <dbReference type="SAM" id="Phobius"/>
    </source>
</evidence>
<keyword evidence="1" id="KW-1133">Transmembrane helix</keyword>
<comment type="caution">
    <text evidence="2">The sequence shown here is derived from an EMBL/GenBank/DDBJ whole genome shotgun (WGS) entry which is preliminary data.</text>
</comment>
<dbReference type="EMBL" id="JAUEOZ010000001">
    <property type="protein sequence ID" value="MDN2480452.1"/>
    <property type="molecule type" value="Genomic_DNA"/>
</dbReference>
<name>A0ABT7XXG3_9VIBR</name>
<dbReference type="Gene3D" id="1.20.1270.70">
    <property type="entry name" value="Designed single chain three-helix bundle"/>
    <property type="match status" value="1"/>
</dbReference>
<feature type="transmembrane region" description="Helical" evidence="1">
    <location>
        <begin position="53"/>
        <end position="74"/>
    </location>
</feature>
<reference evidence="2" key="1">
    <citation type="submission" date="2024-05" db="EMBL/GenBank/DDBJ databases">
        <title>Genome Sequences of Four Agar- Degrading Marine Bacteria.</title>
        <authorList>
            <person name="Phillips E.K."/>
            <person name="Shaffer J.C."/>
            <person name="Henson M.W."/>
            <person name="Temperton B."/>
            <person name="Thrash C.J."/>
            <person name="Martin M.O."/>
        </authorList>
    </citation>
    <scope>NUCLEOTIDE SEQUENCE</scope>
    <source>
        <strain evidence="2">EKP203</strain>
    </source>
</reference>
<proteinExistence type="predicted"/>
<keyword evidence="1" id="KW-0812">Transmembrane</keyword>
<keyword evidence="1" id="KW-0472">Membrane</keyword>
<organism evidence="2 3">
    <name type="scientific">Vibrio agarivorans</name>
    <dbReference type="NCBI Taxonomy" id="153622"/>
    <lineage>
        <taxon>Bacteria</taxon>
        <taxon>Pseudomonadati</taxon>
        <taxon>Pseudomonadota</taxon>
        <taxon>Gammaproteobacteria</taxon>
        <taxon>Vibrionales</taxon>
        <taxon>Vibrionaceae</taxon>
        <taxon>Vibrio</taxon>
    </lineage>
</organism>